<accession>A0A1W1UJ04</accession>
<dbReference type="Proteomes" id="UP000192408">
    <property type="component" value="Unassembled WGS sequence"/>
</dbReference>
<dbReference type="EMBL" id="FWWV01000005">
    <property type="protein sequence ID" value="SMB81019.1"/>
    <property type="molecule type" value="Genomic_DNA"/>
</dbReference>
<evidence type="ECO:0000313" key="1">
    <source>
        <dbReference type="EMBL" id="SMB81019.1"/>
    </source>
</evidence>
<feature type="non-terminal residue" evidence="1">
    <location>
        <position position="1"/>
    </location>
</feature>
<dbReference type="GO" id="GO:0003677">
    <property type="term" value="F:DNA binding"/>
    <property type="evidence" value="ECO:0007669"/>
    <property type="project" value="InterPro"/>
</dbReference>
<organism evidence="1 2">
    <name type="scientific">Pasteurella testudinis DSM 23072</name>
    <dbReference type="NCBI Taxonomy" id="1122938"/>
    <lineage>
        <taxon>Bacteria</taxon>
        <taxon>Pseudomonadati</taxon>
        <taxon>Pseudomonadota</taxon>
        <taxon>Gammaproteobacteria</taxon>
        <taxon>Pasteurellales</taxon>
        <taxon>Pasteurellaceae</taxon>
        <taxon>Pasteurella</taxon>
    </lineage>
</organism>
<gene>
    <name evidence="1" type="ORF">SAMN05660772_01750</name>
</gene>
<evidence type="ECO:0000313" key="2">
    <source>
        <dbReference type="Proteomes" id="UP000192408"/>
    </source>
</evidence>
<reference evidence="2" key="1">
    <citation type="submission" date="2017-04" db="EMBL/GenBank/DDBJ databases">
        <authorList>
            <person name="Varghese N."/>
            <person name="Submissions S."/>
        </authorList>
    </citation>
    <scope>NUCLEOTIDE SEQUENCE [LARGE SCALE GENOMIC DNA]</scope>
    <source>
        <strain evidence="2">DSM 23072</strain>
    </source>
</reference>
<dbReference type="SUPFAM" id="SSF143422">
    <property type="entry name" value="Transposase IS200-like"/>
    <property type="match status" value="1"/>
</dbReference>
<keyword evidence="2" id="KW-1185">Reference proteome</keyword>
<proteinExistence type="predicted"/>
<name>A0A1W1UJ04_9PAST</name>
<dbReference type="AlphaFoldDB" id="A0A1W1UJ04"/>
<dbReference type="GO" id="GO:0004803">
    <property type="term" value="F:transposase activity"/>
    <property type="evidence" value="ECO:0007669"/>
    <property type="project" value="InterPro"/>
</dbReference>
<dbReference type="InterPro" id="IPR036515">
    <property type="entry name" value="Transposase_17_sf"/>
</dbReference>
<dbReference type="Gene3D" id="3.30.70.1290">
    <property type="entry name" value="Transposase IS200-like"/>
    <property type="match status" value="1"/>
</dbReference>
<dbReference type="GO" id="GO:0006313">
    <property type="term" value="P:DNA transposition"/>
    <property type="evidence" value="ECO:0007669"/>
    <property type="project" value="InterPro"/>
</dbReference>
<sequence>WAKGYYVSTVGLNTKVVEEYIRNQEKEDMIQDNLSKKEYVDPFKG</sequence>
<protein>
    <submittedName>
        <fullName evidence="1">Putative transposase</fullName>
    </submittedName>
</protein>